<dbReference type="OrthoDB" id="7462733at2759"/>
<evidence type="ECO:0000256" key="1">
    <source>
        <dbReference type="SAM" id="SignalP"/>
    </source>
</evidence>
<sequence length="299" mass="31421">MAALLFGLFAVFACQAQALPSPFLPSCNSPLLPNLQPILPNLQPTLACQQAPVVATTIIDNTVSNSLANALQLLIVSNLIENTMTRPCDTPCGNVYTPALDCVGPIISPVVDYLPYNPITTCDIITPCDTVDILPVYGCGCNTPAYPTTYPIGCGCDTPIITYPTAGCGCNGPIYPNVGCGCDTPVITYPTVGCGCNSPSYPTIGCGCDGPTIYPTVGCGCDVPTITYPTAGCGCDNYGPYGLPNYNCGCDDYFPNIGYEILANAFGPRCGPIFPQNLPSCNCVDSCSCPTRYYNNLYY</sequence>
<keyword evidence="1" id="KW-0732">Signal</keyword>
<evidence type="ECO:0000313" key="2">
    <source>
        <dbReference type="EMBL" id="CAD0206750.1"/>
    </source>
</evidence>
<proteinExistence type="predicted"/>
<reference evidence="2" key="1">
    <citation type="submission" date="2021-12" db="EMBL/GenBank/DDBJ databases">
        <authorList>
            <person name="King R."/>
        </authorList>
    </citation>
    <scope>NUCLEOTIDE SEQUENCE</scope>
</reference>
<protein>
    <submittedName>
        <fullName evidence="2">Uncharacterized protein</fullName>
    </submittedName>
</protein>
<evidence type="ECO:0000313" key="3">
    <source>
        <dbReference type="Proteomes" id="UP001154114"/>
    </source>
</evidence>
<dbReference type="AlphaFoldDB" id="A0A9N8Q112"/>
<gene>
    <name evidence="2" type="ORF">CINC_LOCUS9040</name>
</gene>
<organism evidence="2 3">
    <name type="scientific">Chrysodeixis includens</name>
    <name type="common">Soybean looper</name>
    <name type="synonym">Pseudoplusia includens</name>
    <dbReference type="NCBI Taxonomy" id="689277"/>
    <lineage>
        <taxon>Eukaryota</taxon>
        <taxon>Metazoa</taxon>
        <taxon>Ecdysozoa</taxon>
        <taxon>Arthropoda</taxon>
        <taxon>Hexapoda</taxon>
        <taxon>Insecta</taxon>
        <taxon>Pterygota</taxon>
        <taxon>Neoptera</taxon>
        <taxon>Endopterygota</taxon>
        <taxon>Lepidoptera</taxon>
        <taxon>Glossata</taxon>
        <taxon>Ditrysia</taxon>
        <taxon>Noctuoidea</taxon>
        <taxon>Noctuidae</taxon>
        <taxon>Plusiinae</taxon>
        <taxon>Chrysodeixis</taxon>
    </lineage>
</organism>
<dbReference type="EMBL" id="LR824032">
    <property type="protein sequence ID" value="CAD0206750.1"/>
    <property type="molecule type" value="Genomic_DNA"/>
</dbReference>
<feature type="signal peptide" evidence="1">
    <location>
        <begin position="1"/>
        <end position="18"/>
    </location>
</feature>
<accession>A0A9N8Q112</accession>
<name>A0A9N8Q112_CHRIL</name>
<dbReference type="Proteomes" id="UP001154114">
    <property type="component" value="Chromosome 29"/>
</dbReference>
<feature type="chain" id="PRO_5040214477" evidence="1">
    <location>
        <begin position="19"/>
        <end position="299"/>
    </location>
</feature>
<keyword evidence="3" id="KW-1185">Reference proteome</keyword>